<dbReference type="Proteomes" id="UP000253420">
    <property type="component" value="Unassembled WGS sequence"/>
</dbReference>
<dbReference type="EMBL" id="QOZG01000004">
    <property type="protein sequence ID" value="RCS23901.1"/>
    <property type="molecule type" value="Genomic_DNA"/>
</dbReference>
<dbReference type="PANTHER" id="PTHR40398">
    <property type="entry name" value="PTS SYSTEM GLUCITOL/SORBITOL-SPECIFIC EIIA COMPONENT"/>
    <property type="match status" value="1"/>
</dbReference>
<dbReference type="GO" id="GO:0008982">
    <property type="term" value="F:protein-N(PI)-phosphohistidine-sugar phosphotransferase activity"/>
    <property type="evidence" value="ECO:0007669"/>
    <property type="project" value="InterPro"/>
</dbReference>
<evidence type="ECO:0000313" key="2">
    <source>
        <dbReference type="EMBL" id="RCS23901.1"/>
    </source>
</evidence>
<accession>A0A368K3S9</accession>
<evidence type="ECO:0000313" key="3">
    <source>
        <dbReference type="Proteomes" id="UP000253420"/>
    </source>
</evidence>
<dbReference type="PANTHER" id="PTHR40398:SF1">
    <property type="entry name" value="PTS SYSTEM GLUCITOL_SORBITOL-SPECIFIC EIIA COMPONENT"/>
    <property type="match status" value="1"/>
</dbReference>
<dbReference type="GO" id="GO:0009401">
    <property type="term" value="P:phosphoenolpyruvate-dependent sugar phosphotransferase system"/>
    <property type="evidence" value="ECO:0007669"/>
    <property type="project" value="InterPro"/>
</dbReference>
<sequence>MSVLLKTRITAIGPEVADLAEGGVVILFADGAPPELAEVSVLHAVEDGPSDVVPAVGTPIRIGGLTAEITAIGDYAWQKVRDIGHVVINFNGAAQAERPGEISASKIDPEMLVTALKMDAIITIGS</sequence>
<comment type="caution">
    <text evidence="2">The sequence shown here is derived from an EMBL/GenBank/DDBJ whole genome shotgun (WGS) entry which is preliminary data.</text>
</comment>
<protein>
    <submittedName>
        <fullName evidence="2">PTS cellobiose transporter subunit IIB</fullName>
    </submittedName>
</protein>
<dbReference type="GO" id="GO:0016301">
    <property type="term" value="F:kinase activity"/>
    <property type="evidence" value="ECO:0007669"/>
    <property type="project" value="TreeGrafter"/>
</dbReference>
<dbReference type="InterPro" id="IPR036665">
    <property type="entry name" value="PTS_IIA_glucitol/sorbitol_sf"/>
</dbReference>
<evidence type="ECO:0000256" key="1">
    <source>
        <dbReference type="PROSITE-ProRule" id="PRU00420"/>
    </source>
</evidence>
<dbReference type="PROSITE" id="PS51097">
    <property type="entry name" value="PTS_EIIA_TYPE_5"/>
    <property type="match status" value="1"/>
</dbReference>
<reference evidence="2 3" key="1">
    <citation type="submission" date="2018-07" db="EMBL/GenBank/DDBJ databases">
        <title>The draft genome of Phyllobacterium salinisoli.</title>
        <authorList>
            <person name="Liu L."/>
            <person name="Li L."/>
            <person name="Zhang X."/>
            <person name="Liang L."/>
        </authorList>
    </citation>
    <scope>NUCLEOTIDE SEQUENCE [LARGE SCALE GENOMIC DNA]</scope>
    <source>
        <strain evidence="2 3">LLAN61</strain>
    </source>
</reference>
<dbReference type="RefSeq" id="WP_114440539.1">
    <property type="nucleotide sequence ID" value="NZ_QOZG01000004.1"/>
</dbReference>
<dbReference type="Pfam" id="PF03829">
    <property type="entry name" value="PTSIIA_gutA"/>
    <property type="match status" value="1"/>
</dbReference>
<dbReference type="GO" id="GO:0005737">
    <property type="term" value="C:cytoplasm"/>
    <property type="evidence" value="ECO:0007669"/>
    <property type="project" value="InterPro"/>
</dbReference>
<dbReference type="OrthoDB" id="5113885at2"/>
<feature type="modified residue" description="Phosphohistidine; by HPr" evidence="1">
    <location>
        <position position="43"/>
    </location>
</feature>
<dbReference type="InterPro" id="IPR004716">
    <property type="entry name" value="PTS_IIA_glucitol/sorbitol-sp"/>
</dbReference>
<dbReference type="Gene3D" id="2.40.33.40">
    <property type="entry name" value="Phosphotransferase system, glucitol/sorbitol-specific IIA component"/>
    <property type="match status" value="1"/>
</dbReference>
<dbReference type="AlphaFoldDB" id="A0A368K3S9"/>
<name>A0A368K3S9_9HYPH</name>
<dbReference type="SUPFAM" id="SSF141530">
    <property type="entry name" value="PTSIIA/GutA-like"/>
    <property type="match status" value="1"/>
</dbReference>
<organism evidence="2 3">
    <name type="scientific">Phyllobacterium salinisoli</name>
    <dbReference type="NCBI Taxonomy" id="1899321"/>
    <lineage>
        <taxon>Bacteria</taxon>
        <taxon>Pseudomonadati</taxon>
        <taxon>Pseudomonadota</taxon>
        <taxon>Alphaproteobacteria</taxon>
        <taxon>Hyphomicrobiales</taxon>
        <taxon>Phyllobacteriaceae</taxon>
        <taxon>Phyllobacterium</taxon>
    </lineage>
</organism>
<gene>
    <name evidence="2" type="ORF">DUT91_11590</name>
</gene>
<proteinExistence type="predicted"/>
<keyword evidence="3" id="KW-1185">Reference proteome</keyword>